<sequence length="210" mass="24535">MPSSLTHFFQQHATSPPSSYLLSYHLPVWIRFDLQGALSPDDAGYFLQVEHRAIALFEAAFAPTDEVLLVYQEPRYKRSRIRTRNYLFRQLGIGKSDLTFRKSWVPNNAATYHEGHWIQAFFSTTAARIPHRALLAAISRLDFPAPGRPTIRGPLYFFNQTRGLIFYMYDDRGLVISSTSPETVWPFYQNYNDWILDYDRRKIDELFINS</sequence>
<proteinExistence type="predicted"/>
<dbReference type="OrthoDB" id="72213at2"/>
<accession>A0A418QVC5</accession>
<dbReference type="Proteomes" id="UP000284250">
    <property type="component" value="Unassembled WGS sequence"/>
</dbReference>
<evidence type="ECO:0000259" key="1">
    <source>
        <dbReference type="Pfam" id="PF13021"/>
    </source>
</evidence>
<dbReference type="InterPro" id="IPR024976">
    <property type="entry name" value="DUF3885"/>
</dbReference>
<evidence type="ECO:0000313" key="3">
    <source>
        <dbReference type="Proteomes" id="UP000284250"/>
    </source>
</evidence>
<name>A0A418QVC5_9BACT</name>
<gene>
    <name evidence="2" type="ORF">D0T11_13045</name>
</gene>
<feature type="domain" description="DUF3885" evidence="1">
    <location>
        <begin position="6"/>
        <end position="199"/>
    </location>
</feature>
<reference evidence="2 3" key="2">
    <citation type="submission" date="2019-01" db="EMBL/GenBank/DDBJ databases">
        <title>Hymenobacter humicola sp. nov., isolated from soils in Antarctica.</title>
        <authorList>
            <person name="Sedlacek I."/>
            <person name="Holochova P."/>
            <person name="Kralova S."/>
            <person name="Pantucek R."/>
            <person name="Stankova E."/>
            <person name="Vrbovska V."/>
            <person name="Kristofova L."/>
            <person name="Svec P."/>
            <person name="Busse H.-J."/>
        </authorList>
    </citation>
    <scope>NUCLEOTIDE SEQUENCE [LARGE SCALE GENOMIC DNA]</scope>
    <source>
        <strain evidence="2 3">CCM 8852</strain>
    </source>
</reference>
<reference evidence="2 3" key="1">
    <citation type="submission" date="2018-09" db="EMBL/GenBank/DDBJ databases">
        <authorList>
            <person name="Zeman M."/>
            <person name="Pardy F."/>
        </authorList>
    </citation>
    <scope>NUCLEOTIDE SEQUENCE [LARGE SCALE GENOMIC DNA]</scope>
    <source>
        <strain evidence="2 3">CCM 8852</strain>
    </source>
</reference>
<dbReference type="RefSeq" id="WP_119656241.1">
    <property type="nucleotide sequence ID" value="NZ_JBHUOI010000044.1"/>
</dbReference>
<dbReference type="AlphaFoldDB" id="A0A418QVC5"/>
<keyword evidence="3" id="KW-1185">Reference proteome</keyword>
<organism evidence="2 3">
    <name type="scientific">Hymenobacter rubripertinctus</name>
    <dbReference type="NCBI Taxonomy" id="2029981"/>
    <lineage>
        <taxon>Bacteria</taxon>
        <taxon>Pseudomonadati</taxon>
        <taxon>Bacteroidota</taxon>
        <taxon>Cytophagia</taxon>
        <taxon>Cytophagales</taxon>
        <taxon>Hymenobacteraceae</taxon>
        <taxon>Hymenobacter</taxon>
    </lineage>
</organism>
<evidence type="ECO:0000313" key="2">
    <source>
        <dbReference type="EMBL" id="RIY09094.1"/>
    </source>
</evidence>
<dbReference type="EMBL" id="QYCN01000018">
    <property type="protein sequence ID" value="RIY09094.1"/>
    <property type="molecule type" value="Genomic_DNA"/>
</dbReference>
<comment type="caution">
    <text evidence="2">The sequence shown here is derived from an EMBL/GenBank/DDBJ whole genome shotgun (WGS) entry which is preliminary data.</text>
</comment>
<protein>
    <submittedName>
        <fullName evidence="2">DUF3885 domain-containing protein</fullName>
    </submittedName>
</protein>
<dbReference type="Pfam" id="PF13021">
    <property type="entry name" value="DUF3885"/>
    <property type="match status" value="1"/>
</dbReference>